<keyword evidence="3" id="KW-1185">Reference proteome</keyword>
<dbReference type="InterPro" id="IPR026960">
    <property type="entry name" value="RVT-Znf"/>
</dbReference>
<protein>
    <recommendedName>
        <fullName evidence="1">Reverse transcriptase zinc-binding domain-containing protein</fullName>
    </recommendedName>
</protein>
<dbReference type="EMBL" id="JABFAE010000013">
    <property type="protein sequence ID" value="MBA0843192.1"/>
    <property type="molecule type" value="Genomic_DNA"/>
</dbReference>
<evidence type="ECO:0000313" key="2">
    <source>
        <dbReference type="EMBL" id="MBA0843192.1"/>
    </source>
</evidence>
<organism evidence="2 3">
    <name type="scientific">Gossypium armourianum</name>
    <dbReference type="NCBI Taxonomy" id="34283"/>
    <lineage>
        <taxon>Eukaryota</taxon>
        <taxon>Viridiplantae</taxon>
        <taxon>Streptophyta</taxon>
        <taxon>Embryophyta</taxon>
        <taxon>Tracheophyta</taxon>
        <taxon>Spermatophyta</taxon>
        <taxon>Magnoliopsida</taxon>
        <taxon>eudicotyledons</taxon>
        <taxon>Gunneridae</taxon>
        <taxon>Pentapetalae</taxon>
        <taxon>rosids</taxon>
        <taxon>malvids</taxon>
        <taxon>Malvales</taxon>
        <taxon>Malvaceae</taxon>
        <taxon>Malvoideae</taxon>
        <taxon>Gossypium</taxon>
    </lineage>
</organism>
<sequence>MKYTLSDMTIENGDWNLEFIRFWVSEEETTWKLSWKFKGPQRVRVFIWLSFKQRLLTNAERTKRGIGMGPACRICGHEYENMLHVLRYCNTARDIWNKLIQTGGLKLALDGKKVLIQTDSLEAVNIIQ</sequence>
<reference evidence="2 3" key="1">
    <citation type="journal article" date="2019" name="Genome Biol. Evol.">
        <title>Insights into the evolution of the New World diploid cottons (Gossypium, subgenus Houzingenia) based on genome sequencing.</title>
        <authorList>
            <person name="Grover C.E."/>
            <person name="Arick M.A. 2nd"/>
            <person name="Thrash A."/>
            <person name="Conover J.L."/>
            <person name="Sanders W.S."/>
            <person name="Peterson D.G."/>
            <person name="Frelichowski J.E."/>
            <person name="Scheffler J.A."/>
            <person name="Scheffler B.E."/>
            <person name="Wendel J.F."/>
        </authorList>
    </citation>
    <scope>NUCLEOTIDE SEQUENCE [LARGE SCALE GENOMIC DNA]</scope>
    <source>
        <strain evidence="2">6</strain>
        <tissue evidence="2">Leaf</tissue>
    </source>
</reference>
<comment type="caution">
    <text evidence="2">The sequence shown here is derived from an EMBL/GenBank/DDBJ whole genome shotgun (WGS) entry which is preliminary data.</text>
</comment>
<name>A0A7J9K9Q0_9ROSI</name>
<accession>A0A7J9K9Q0</accession>
<dbReference type="Pfam" id="PF13966">
    <property type="entry name" value="zf-RVT"/>
    <property type="match status" value="1"/>
</dbReference>
<feature type="non-terminal residue" evidence="2">
    <location>
        <position position="128"/>
    </location>
</feature>
<gene>
    <name evidence="2" type="ORF">Goarm_000403</name>
</gene>
<dbReference type="AlphaFoldDB" id="A0A7J9K9Q0"/>
<evidence type="ECO:0000313" key="3">
    <source>
        <dbReference type="Proteomes" id="UP000593575"/>
    </source>
</evidence>
<proteinExistence type="predicted"/>
<dbReference type="Proteomes" id="UP000593575">
    <property type="component" value="Unassembled WGS sequence"/>
</dbReference>
<feature type="domain" description="Reverse transcriptase zinc-binding" evidence="1">
    <location>
        <begin position="26"/>
        <end position="96"/>
    </location>
</feature>
<evidence type="ECO:0000259" key="1">
    <source>
        <dbReference type="Pfam" id="PF13966"/>
    </source>
</evidence>